<dbReference type="Proteomes" id="UP000887565">
    <property type="component" value="Unplaced"/>
</dbReference>
<evidence type="ECO:0000313" key="1">
    <source>
        <dbReference type="Proteomes" id="UP000887565"/>
    </source>
</evidence>
<name>A0A915KFK5_ROMCU</name>
<keyword evidence="1" id="KW-1185">Reference proteome</keyword>
<dbReference type="AlphaFoldDB" id="A0A915KFK5"/>
<sequence length="62" mass="7605">MGFRKKGETLPRRRTRFSKVEICWYYLNRLLSVVDGYLNNNRKLKRDTDLPKRRAKFCIRKV</sequence>
<organism evidence="1 2">
    <name type="scientific">Romanomermis culicivorax</name>
    <name type="common">Nematode worm</name>
    <dbReference type="NCBI Taxonomy" id="13658"/>
    <lineage>
        <taxon>Eukaryota</taxon>
        <taxon>Metazoa</taxon>
        <taxon>Ecdysozoa</taxon>
        <taxon>Nematoda</taxon>
        <taxon>Enoplea</taxon>
        <taxon>Dorylaimia</taxon>
        <taxon>Mermithida</taxon>
        <taxon>Mermithoidea</taxon>
        <taxon>Mermithidae</taxon>
        <taxon>Romanomermis</taxon>
    </lineage>
</organism>
<reference evidence="2" key="1">
    <citation type="submission" date="2022-11" db="UniProtKB">
        <authorList>
            <consortium name="WormBaseParasite"/>
        </authorList>
    </citation>
    <scope>IDENTIFICATION</scope>
</reference>
<evidence type="ECO:0000313" key="2">
    <source>
        <dbReference type="WBParaSite" id="nRc.2.0.1.t36749-RA"/>
    </source>
</evidence>
<accession>A0A915KFK5</accession>
<proteinExistence type="predicted"/>
<dbReference type="WBParaSite" id="nRc.2.0.1.t36749-RA">
    <property type="protein sequence ID" value="nRc.2.0.1.t36749-RA"/>
    <property type="gene ID" value="nRc.2.0.1.g36749"/>
</dbReference>
<protein>
    <submittedName>
        <fullName evidence="2">Uncharacterized protein</fullName>
    </submittedName>
</protein>